<dbReference type="SFLD" id="SFLDG01016">
    <property type="entry name" value="Prenyltransferase_Like_2"/>
    <property type="match status" value="1"/>
</dbReference>
<evidence type="ECO:0000256" key="2">
    <source>
        <dbReference type="ARBA" id="ARBA00022516"/>
    </source>
</evidence>
<feature type="compositionally biased region" description="Polar residues" evidence="8">
    <location>
        <begin position="1"/>
        <end position="26"/>
    </location>
</feature>
<dbReference type="CDD" id="cd02892">
    <property type="entry name" value="SQCY_1"/>
    <property type="match status" value="1"/>
</dbReference>
<keyword evidence="5" id="KW-0443">Lipid metabolism</keyword>
<keyword evidence="2" id="KW-0444">Lipid biosynthesis</keyword>
<dbReference type="SUPFAM" id="SSF48239">
    <property type="entry name" value="Terpenoid cyclases/Protein prenyltransferases"/>
    <property type="match status" value="2"/>
</dbReference>
<evidence type="ECO:0000259" key="10">
    <source>
        <dbReference type="Pfam" id="PF13249"/>
    </source>
</evidence>
<sequence length="749" mass="86053">MVRQKQSTANGPANGHANSYVNGSAPTSKSTTTTSTREQKTDYSLWRMRDERGQQIWEYITPEEAASRPQSTAEKYHLGLATDLPKLPKARTPRQSALNGIRFFSKLQMGLGNWTCEYGGPMFLLPGIVINWYVTNTPIPDHYKIEIRNYLFARQHPEDGGWGLHIEGESSVLGCAFSYVVLRICDADPEDPRLVKARAKLHELGGAVNGPHWTKFWLSVMGLMKWDVVNPVPPELWLLPDWMPIAPWRWWIHMRQVFLPMSFVWSRRWVMPETQLVRELRQEIFTQPYEQIDFAAHRNSISPTDNYHPKTWILNLINWLLVFIWIPFFRTATLVQRAEDWVWWLVQQEDENTDYADLAPVNSPMNMLVCYLKEGPDSYSFRMHRDRIDDYLWVKSEGMLVNGTNGVQTWDTAFTIQAAIEAGLDQDAEWRPMLLKALEYLDTQQIRENCKEQNRCYRHPRKGAWGFSTKAQGYTVSDCTAEGAKSVMMLQNRPGYPQIISDERIFEAIDILLTCQNAGSGGCSSYEPARGSELLEWLNAAEVFGKIMVEYDYVECTTAVVIALSYFSKLHPTYRANEIAHFKGRAVEYIRRAQRDDGSWYGAWGICFTYAGMFALESLASVGETWKTSARVRKAVEFLLSHQMADGGWGETYRACETGVWCQHENSQVVNTAWAVIALCEAEYPECEPLEKAIRLIMSRQQANGEWLQEAIEGVFNKSCMISYPNYKFIFPIKALGMFAKRFGDIEIQ</sequence>
<comment type="similarity">
    <text evidence="1 7">Belongs to the terpene cyclase/mutase family.</text>
</comment>
<keyword evidence="3" id="KW-0677">Repeat</keyword>
<dbReference type="NCBIfam" id="TIGR01787">
    <property type="entry name" value="squalene_cyclas"/>
    <property type="match status" value="1"/>
</dbReference>
<protein>
    <recommendedName>
        <fullName evidence="7">Terpene cyclase/mutase family member</fullName>
        <ecNumber evidence="7">5.4.99.-</ecNumber>
    </recommendedName>
</protein>
<evidence type="ECO:0000256" key="5">
    <source>
        <dbReference type="ARBA" id="ARBA00023098"/>
    </source>
</evidence>
<comment type="caution">
    <text evidence="11">The sequence shown here is derived from an EMBL/GenBank/DDBJ whole genome shotgun (WGS) entry which is preliminary data.</text>
</comment>
<organism evidence="11 12">
    <name type="scientific">Myriangium duriaei CBS 260.36</name>
    <dbReference type="NCBI Taxonomy" id="1168546"/>
    <lineage>
        <taxon>Eukaryota</taxon>
        <taxon>Fungi</taxon>
        <taxon>Dikarya</taxon>
        <taxon>Ascomycota</taxon>
        <taxon>Pezizomycotina</taxon>
        <taxon>Dothideomycetes</taxon>
        <taxon>Dothideomycetidae</taxon>
        <taxon>Myriangiales</taxon>
        <taxon>Myriangiaceae</taxon>
        <taxon>Myriangium</taxon>
    </lineage>
</organism>
<dbReference type="OrthoDB" id="21502at2759"/>
<dbReference type="InterPro" id="IPR032697">
    <property type="entry name" value="SQ_cyclase_N"/>
</dbReference>
<feature type="domain" description="Squalene cyclase N-terminal" evidence="10">
    <location>
        <begin position="144"/>
        <end position="393"/>
    </location>
</feature>
<evidence type="ECO:0000256" key="7">
    <source>
        <dbReference type="RuleBase" id="RU362003"/>
    </source>
</evidence>
<keyword evidence="6 7" id="KW-0413">Isomerase</keyword>
<dbReference type="GO" id="GO:0000250">
    <property type="term" value="F:lanosterol synthase activity"/>
    <property type="evidence" value="ECO:0007669"/>
    <property type="project" value="UniProtKB-ARBA"/>
</dbReference>
<dbReference type="PANTHER" id="PTHR11764:SF20">
    <property type="entry name" value="LANOSTEROL SYNTHASE"/>
    <property type="match status" value="1"/>
</dbReference>
<accession>A0A9P4MMY2</accession>
<dbReference type="EMBL" id="ML996085">
    <property type="protein sequence ID" value="KAF2153191.1"/>
    <property type="molecule type" value="Genomic_DNA"/>
</dbReference>
<evidence type="ECO:0000256" key="3">
    <source>
        <dbReference type="ARBA" id="ARBA00022737"/>
    </source>
</evidence>
<dbReference type="Proteomes" id="UP000799439">
    <property type="component" value="Unassembled WGS sequence"/>
</dbReference>
<evidence type="ECO:0000313" key="11">
    <source>
        <dbReference type="EMBL" id="KAF2153191.1"/>
    </source>
</evidence>
<dbReference type="GO" id="GO:0016104">
    <property type="term" value="P:triterpenoid biosynthetic process"/>
    <property type="evidence" value="ECO:0007669"/>
    <property type="project" value="InterPro"/>
</dbReference>
<dbReference type="EC" id="5.4.99.-" evidence="7"/>
<evidence type="ECO:0000256" key="8">
    <source>
        <dbReference type="SAM" id="MobiDB-lite"/>
    </source>
</evidence>
<keyword evidence="4" id="KW-0752">Steroid biosynthesis</keyword>
<evidence type="ECO:0000256" key="4">
    <source>
        <dbReference type="ARBA" id="ARBA00022955"/>
    </source>
</evidence>
<evidence type="ECO:0000256" key="1">
    <source>
        <dbReference type="ARBA" id="ARBA00009755"/>
    </source>
</evidence>
<dbReference type="InterPro" id="IPR002365">
    <property type="entry name" value="Terpene_synthase_CS"/>
</dbReference>
<feature type="region of interest" description="Disordered" evidence="8">
    <location>
        <begin position="1"/>
        <end position="41"/>
    </location>
</feature>
<dbReference type="AlphaFoldDB" id="A0A9P4MMY2"/>
<dbReference type="Gene3D" id="1.50.10.20">
    <property type="match status" value="2"/>
</dbReference>
<dbReference type="Pfam" id="PF13243">
    <property type="entry name" value="SQHop_cyclase_C"/>
    <property type="match status" value="1"/>
</dbReference>
<dbReference type="GO" id="GO:0005811">
    <property type="term" value="C:lipid droplet"/>
    <property type="evidence" value="ECO:0007669"/>
    <property type="project" value="InterPro"/>
</dbReference>
<dbReference type="GO" id="GO:0006696">
    <property type="term" value="P:ergosterol biosynthetic process"/>
    <property type="evidence" value="ECO:0007669"/>
    <property type="project" value="TreeGrafter"/>
</dbReference>
<keyword evidence="12" id="KW-1185">Reference proteome</keyword>
<dbReference type="InterPro" id="IPR018333">
    <property type="entry name" value="Squalene_cyclase"/>
</dbReference>
<evidence type="ECO:0000313" key="12">
    <source>
        <dbReference type="Proteomes" id="UP000799439"/>
    </source>
</evidence>
<dbReference type="InterPro" id="IPR008930">
    <property type="entry name" value="Terpenoid_cyclase/PrenylTrfase"/>
</dbReference>
<dbReference type="PANTHER" id="PTHR11764">
    <property type="entry name" value="TERPENE CYCLASE/MUTASE FAMILY MEMBER"/>
    <property type="match status" value="1"/>
</dbReference>
<evidence type="ECO:0000259" key="9">
    <source>
        <dbReference type="Pfam" id="PF13243"/>
    </source>
</evidence>
<proteinExistence type="inferred from homology"/>
<evidence type="ECO:0000256" key="6">
    <source>
        <dbReference type="ARBA" id="ARBA00023235"/>
    </source>
</evidence>
<feature type="compositionally biased region" description="Low complexity" evidence="8">
    <location>
        <begin position="27"/>
        <end position="36"/>
    </location>
</feature>
<dbReference type="Gene3D" id="6.20.120.20">
    <property type="match status" value="1"/>
</dbReference>
<dbReference type="FunFam" id="1.50.10.20:FF:000003">
    <property type="entry name" value="Terpene cyclase/mutase family member"/>
    <property type="match status" value="1"/>
</dbReference>
<dbReference type="Pfam" id="PF13249">
    <property type="entry name" value="SQHop_cyclase_N"/>
    <property type="match status" value="1"/>
</dbReference>
<dbReference type="PROSITE" id="PS01074">
    <property type="entry name" value="TERPENE_SYNTHASES"/>
    <property type="match status" value="1"/>
</dbReference>
<gene>
    <name evidence="11" type="ORF">K461DRAFT_327604</name>
</gene>
<feature type="domain" description="Squalene cyclase C-terminal" evidence="9">
    <location>
        <begin position="409"/>
        <end position="739"/>
    </location>
</feature>
<dbReference type="InterPro" id="IPR032696">
    <property type="entry name" value="SQ_cyclase_C"/>
</dbReference>
<name>A0A9P4MMY2_9PEZI</name>
<reference evidence="11" key="1">
    <citation type="journal article" date="2020" name="Stud. Mycol.">
        <title>101 Dothideomycetes genomes: a test case for predicting lifestyles and emergence of pathogens.</title>
        <authorList>
            <person name="Haridas S."/>
            <person name="Albert R."/>
            <person name="Binder M."/>
            <person name="Bloem J."/>
            <person name="Labutti K."/>
            <person name="Salamov A."/>
            <person name="Andreopoulos B."/>
            <person name="Baker S."/>
            <person name="Barry K."/>
            <person name="Bills G."/>
            <person name="Bluhm B."/>
            <person name="Cannon C."/>
            <person name="Castanera R."/>
            <person name="Culley D."/>
            <person name="Daum C."/>
            <person name="Ezra D."/>
            <person name="Gonzalez J."/>
            <person name="Henrissat B."/>
            <person name="Kuo A."/>
            <person name="Liang C."/>
            <person name="Lipzen A."/>
            <person name="Lutzoni F."/>
            <person name="Magnuson J."/>
            <person name="Mondo S."/>
            <person name="Nolan M."/>
            <person name="Ohm R."/>
            <person name="Pangilinan J."/>
            <person name="Park H.-J."/>
            <person name="Ramirez L."/>
            <person name="Alfaro M."/>
            <person name="Sun H."/>
            <person name="Tritt A."/>
            <person name="Yoshinaga Y."/>
            <person name="Zwiers L.-H."/>
            <person name="Turgeon B."/>
            <person name="Goodwin S."/>
            <person name="Spatafora J."/>
            <person name="Crous P."/>
            <person name="Grigoriev I."/>
        </authorList>
    </citation>
    <scope>NUCLEOTIDE SEQUENCE</scope>
    <source>
        <strain evidence="11">CBS 260.36</strain>
    </source>
</reference>